<proteinExistence type="predicted"/>
<dbReference type="GO" id="GO:0004521">
    <property type="term" value="F:RNA endonuclease activity"/>
    <property type="evidence" value="ECO:0007669"/>
    <property type="project" value="InterPro"/>
</dbReference>
<dbReference type="InterPro" id="IPR039018">
    <property type="entry name" value="VapC20-like"/>
</dbReference>
<dbReference type="Gene3D" id="3.40.50.1010">
    <property type="entry name" value="5'-nuclease"/>
    <property type="match status" value="1"/>
</dbReference>
<gene>
    <name evidence="2" type="ORF">THSYN_11755</name>
</gene>
<dbReference type="AlphaFoldDB" id="A0A2K8U7M5"/>
<dbReference type="Pfam" id="PF01850">
    <property type="entry name" value="PIN"/>
    <property type="match status" value="1"/>
</dbReference>
<dbReference type="InterPro" id="IPR002716">
    <property type="entry name" value="PIN_dom"/>
</dbReference>
<dbReference type="KEGG" id="tsy:THSYN_11755"/>
<dbReference type="GO" id="GO:0016075">
    <property type="term" value="P:rRNA catabolic process"/>
    <property type="evidence" value="ECO:0007669"/>
    <property type="project" value="TreeGrafter"/>
</dbReference>
<evidence type="ECO:0000259" key="1">
    <source>
        <dbReference type="Pfam" id="PF01850"/>
    </source>
</evidence>
<dbReference type="PANTHER" id="PTHR42188:SF1">
    <property type="entry name" value="23S RRNA-SPECIFIC ENDONUCLEASE VAPC20"/>
    <property type="match status" value="1"/>
</dbReference>
<organism evidence="2 3">
    <name type="scientific">Candidatus Thiodictyon syntrophicum</name>
    <dbReference type="NCBI Taxonomy" id="1166950"/>
    <lineage>
        <taxon>Bacteria</taxon>
        <taxon>Pseudomonadati</taxon>
        <taxon>Pseudomonadota</taxon>
        <taxon>Gammaproteobacteria</taxon>
        <taxon>Chromatiales</taxon>
        <taxon>Chromatiaceae</taxon>
        <taxon>Thiodictyon</taxon>
    </lineage>
</organism>
<dbReference type="EMBL" id="CP020370">
    <property type="protein sequence ID" value="AUB81563.1"/>
    <property type="molecule type" value="Genomic_DNA"/>
</dbReference>
<accession>A0A2K8U7M5</accession>
<dbReference type="RefSeq" id="WP_100919330.1">
    <property type="nucleotide sequence ID" value="NZ_CP020370.1"/>
</dbReference>
<protein>
    <recommendedName>
        <fullName evidence="1">PIN domain-containing protein</fullName>
    </recommendedName>
</protein>
<dbReference type="OrthoDB" id="164456at2"/>
<sequence length="139" mass="15454">MKTIFVDTAALVALGNKDDQWHAQAIQVSRQLTLTGCRFVTTDAVLFEVGNTFSRAAYKGVALRLIQTARQSPRWRCVPLDSRLLENGLALFRKMSDKDWSLTDSISIVVASDFGIGQVFTTDHHFTQAGLTILLRHSS</sequence>
<dbReference type="PANTHER" id="PTHR42188">
    <property type="entry name" value="23S RRNA-SPECIFIC ENDONUCLEASE VAPC20"/>
    <property type="match status" value="1"/>
</dbReference>
<feature type="domain" description="PIN" evidence="1">
    <location>
        <begin position="4"/>
        <end position="129"/>
    </location>
</feature>
<name>A0A2K8U7M5_9GAMM</name>
<evidence type="ECO:0000313" key="3">
    <source>
        <dbReference type="Proteomes" id="UP000232638"/>
    </source>
</evidence>
<reference evidence="2 3" key="1">
    <citation type="submission" date="2017-03" db="EMBL/GenBank/DDBJ databases">
        <title>Complete genome sequence of Candidatus 'Thiodictyon syntrophicum' sp. nov. strain Cad16T, a photolithoautotroph purple sulfur bacterium isolated from an alpine meromictic lake.</title>
        <authorList>
            <person name="Luedin S.M."/>
            <person name="Pothier J.F."/>
            <person name="Danza F."/>
            <person name="Storelli N."/>
            <person name="Wittwer M."/>
            <person name="Tonolla M."/>
        </authorList>
    </citation>
    <scope>NUCLEOTIDE SEQUENCE [LARGE SCALE GENOMIC DNA]</scope>
    <source>
        <strain evidence="2 3">Cad16T</strain>
    </source>
</reference>
<evidence type="ECO:0000313" key="2">
    <source>
        <dbReference type="EMBL" id="AUB81563.1"/>
    </source>
</evidence>
<dbReference type="Proteomes" id="UP000232638">
    <property type="component" value="Chromosome"/>
</dbReference>
<dbReference type="SUPFAM" id="SSF88723">
    <property type="entry name" value="PIN domain-like"/>
    <property type="match status" value="1"/>
</dbReference>
<keyword evidence="3" id="KW-1185">Reference proteome</keyword>
<dbReference type="InterPro" id="IPR029060">
    <property type="entry name" value="PIN-like_dom_sf"/>
</dbReference>